<reference evidence="1" key="1">
    <citation type="submission" date="2018-11" db="EMBL/GenBank/DDBJ databases">
        <authorList>
            <person name="Alioto T."/>
            <person name="Alioto T."/>
        </authorList>
    </citation>
    <scope>NUCLEOTIDE SEQUENCE</scope>
</reference>
<evidence type="ECO:0000313" key="2">
    <source>
        <dbReference type="Proteomes" id="UP000596742"/>
    </source>
</evidence>
<keyword evidence="2" id="KW-1185">Reference proteome</keyword>
<protein>
    <submittedName>
        <fullName evidence="1">Uncharacterized protein</fullName>
    </submittedName>
</protein>
<dbReference type="Proteomes" id="UP000596742">
    <property type="component" value="Unassembled WGS sequence"/>
</dbReference>
<comment type="caution">
    <text evidence="1">The sequence shown here is derived from an EMBL/GenBank/DDBJ whole genome shotgun (WGS) entry which is preliminary data.</text>
</comment>
<proteinExistence type="predicted"/>
<dbReference type="EMBL" id="UYJE01000011">
    <property type="protein sequence ID" value="VDH89179.1"/>
    <property type="molecule type" value="Genomic_DNA"/>
</dbReference>
<accession>A0A8B6BF81</accession>
<evidence type="ECO:0000313" key="1">
    <source>
        <dbReference type="EMBL" id="VDH89179.1"/>
    </source>
</evidence>
<sequence>MGETWRTMECLDVSSIRNRRISLCVAHGCCWDGLMNRCNCESGSRSFWRGKRTGKIQVDLSLPNCNCKGYEMGGHGRGPRPVRVYTNKIYFAIHSQQLRCKNLEILAISIVLKITKENR</sequence>
<organism evidence="1 2">
    <name type="scientific">Mytilus galloprovincialis</name>
    <name type="common">Mediterranean mussel</name>
    <dbReference type="NCBI Taxonomy" id="29158"/>
    <lineage>
        <taxon>Eukaryota</taxon>
        <taxon>Metazoa</taxon>
        <taxon>Spiralia</taxon>
        <taxon>Lophotrochozoa</taxon>
        <taxon>Mollusca</taxon>
        <taxon>Bivalvia</taxon>
        <taxon>Autobranchia</taxon>
        <taxon>Pteriomorphia</taxon>
        <taxon>Mytilida</taxon>
        <taxon>Mytiloidea</taxon>
        <taxon>Mytilidae</taxon>
        <taxon>Mytilinae</taxon>
        <taxon>Mytilus</taxon>
    </lineage>
</organism>
<name>A0A8B6BF81_MYTGA</name>
<gene>
    <name evidence="1" type="ORF">MGAL_10B088261</name>
</gene>
<dbReference type="AlphaFoldDB" id="A0A8B6BF81"/>